<accession>A0A6A3P057</accession>
<feature type="compositionally biased region" description="Basic and acidic residues" evidence="1">
    <location>
        <begin position="24"/>
        <end position="36"/>
    </location>
</feature>
<dbReference type="PANTHER" id="PTHR44329:SF214">
    <property type="entry name" value="PROTEIN KINASE DOMAIN-CONTAINING PROTEIN"/>
    <property type="match status" value="1"/>
</dbReference>
<dbReference type="GO" id="GO:0004674">
    <property type="term" value="F:protein serine/threonine kinase activity"/>
    <property type="evidence" value="ECO:0007669"/>
    <property type="project" value="TreeGrafter"/>
</dbReference>
<dbReference type="EMBL" id="QXFV01000051">
    <property type="protein sequence ID" value="KAE9051251.1"/>
    <property type="molecule type" value="Genomic_DNA"/>
</dbReference>
<evidence type="ECO:0000313" key="5">
    <source>
        <dbReference type="Proteomes" id="UP000429607"/>
    </source>
</evidence>
<feature type="transmembrane region" description="Helical" evidence="2">
    <location>
        <begin position="71"/>
        <end position="91"/>
    </location>
</feature>
<gene>
    <name evidence="4" type="ORF">PR001_g1631</name>
</gene>
<dbReference type="Gene3D" id="3.30.200.20">
    <property type="entry name" value="Phosphorylase Kinase, domain 1"/>
    <property type="match status" value="1"/>
</dbReference>
<keyword evidence="2" id="KW-0472">Membrane</keyword>
<evidence type="ECO:0000313" key="4">
    <source>
        <dbReference type="EMBL" id="KAE9051251.1"/>
    </source>
</evidence>
<dbReference type="InterPro" id="IPR051681">
    <property type="entry name" value="Ser/Thr_Kinases-Pseudokinases"/>
</dbReference>
<evidence type="ECO:0000256" key="2">
    <source>
        <dbReference type="SAM" id="Phobius"/>
    </source>
</evidence>
<dbReference type="SMART" id="SM00220">
    <property type="entry name" value="S_TKc"/>
    <property type="match status" value="1"/>
</dbReference>
<reference evidence="4 5" key="1">
    <citation type="submission" date="2018-09" db="EMBL/GenBank/DDBJ databases">
        <title>Genomic investigation of the strawberry pathogen Phytophthora fragariae indicates pathogenicity is determined by transcriptional variation in three key races.</title>
        <authorList>
            <person name="Adams T.M."/>
            <person name="Armitage A.D."/>
            <person name="Sobczyk M.K."/>
            <person name="Bates H.J."/>
            <person name="Dunwell J.M."/>
            <person name="Nellist C.F."/>
            <person name="Harrison R.J."/>
        </authorList>
    </citation>
    <scope>NUCLEOTIDE SEQUENCE [LARGE SCALE GENOMIC DNA]</scope>
    <source>
        <strain evidence="4 5">SCRP249</strain>
    </source>
</reference>
<organism evidence="4 5">
    <name type="scientific">Phytophthora rubi</name>
    <dbReference type="NCBI Taxonomy" id="129364"/>
    <lineage>
        <taxon>Eukaryota</taxon>
        <taxon>Sar</taxon>
        <taxon>Stramenopiles</taxon>
        <taxon>Oomycota</taxon>
        <taxon>Peronosporomycetes</taxon>
        <taxon>Peronosporales</taxon>
        <taxon>Peronosporaceae</taxon>
        <taxon>Phytophthora</taxon>
    </lineage>
</organism>
<dbReference type="PROSITE" id="PS50011">
    <property type="entry name" value="PROTEIN_KINASE_DOM"/>
    <property type="match status" value="1"/>
</dbReference>
<feature type="compositionally biased region" description="Polar residues" evidence="1">
    <location>
        <begin position="515"/>
        <end position="533"/>
    </location>
</feature>
<dbReference type="Pfam" id="PF00069">
    <property type="entry name" value="Pkinase"/>
    <property type="match status" value="1"/>
</dbReference>
<keyword evidence="2" id="KW-0812">Transmembrane</keyword>
<evidence type="ECO:0000256" key="1">
    <source>
        <dbReference type="SAM" id="MobiDB-lite"/>
    </source>
</evidence>
<feature type="domain" description="Protein kinase" evidence="3">
    <location>
        <begin position="576"/>
        <end position="851"/>
    </location>
</feature>
<dbReference type="Gene3D" id="1.10.510.10">
    <property type="entry name" value="Transferase(Phosphotransferase) domain 1"/>
    <property type="match status" value="1"/>
</dbReference>
<keyword evidence="2" id="KW-1133">Transmembrane helix</keyword>
<feature type="region of interest" description="Disordered" evidence="1">
    <location>
        <begin position="515"/>
        <end position="551"/>
    </location>
</feature>
<name>A0A6A3P057_9STRA</name>
<dbReference type="PANTHER" id="PTHR44329">
    <property type="entry name" value="SERINE/THREONINE-PROTEIN KINASE TNNI3K-RELATED"/>
    <property type="match status" value="1"/>
</dbReference>
<protein>
    <recommendedName>
        <fullName evidence="3">Protein kinase domain-containing protein</fullName>
    </recommendedName>
</protein>
<dbReference type="AlphaFoldDB" id="A0A6A3P057"/>
<dbReference type="SUPFAM" id="SSF56112">
    <property type="entry name" value="Protein kinase-like (PK-like)"/>
    <property type="match status" value="1"/>
</dbReference>
<feature type="transmembrane region" description="Helical" evidence="2">
    <location>
        <begin position="367"/>
        <end position="390"/>
    </location>
</feature>
<dbReference type="GO" id="GO:0005524">
    <property type="term" value="F:ATP binding"/>
    <property type="evidence" value="ECO:0007669"/>
    <property type="project" value="InterPro"/>
</dbReference>
<dbReference type="SUPFAM" id="SSF47473">
    <property type="entry name" value="EF-hand"/>
    <property type="match status" value="1"/>
</dbReference>
<dbReference type="InterPro" id="IPR000719">
    <property type="entry name" value="Prot_kinase_dom"/>
</dbReference>
<dbReference type="InterPro" id="IPR008271">
    <property type="entry name" value="Ser/Thr_kinase_AS"/>
</dbReference>
<feature type="compositionally biased region" description="Low complexity" evidence="1">
    <location>
        <begin position="534"/>
        <end position="550"/>
    </location>
</feature>
<sequence>MSTIAVDVSMSQTSFSRLEQGDNNDVKTEKTSDCKTRQRHRSRSGEQPQVQHFPPRRRAADGKYSRKTKTLLTGALLALGLCALVLILLSARSIGDLIIYSPHSELRRRLAEASSDDTVPTLHLDERYAFDGTHSDFAQQFYRRYLAGDETEAITDTSGLEEVVNYVKDEFGLKFSELPAMLQQAVVWDTGYVVAAALGYVKVYTKCGVRMSELQITRSAYRSTGCKEQRCISPNGELFYQSLYCNGYQMGNVSLCAATNGVTPVHGVMWADGGTDDMVPVSEIQRHEWTDAGINYTIMAIHLAGDPNRYGRCVMPAMTVPCVAYDASSADKSDWCSPKHGEIVPQWLELLKTGSVGATESLGWQKAALPVTITSLVLLLLALIAVFVLWRKTREKLRETEDTLEQKRAILGGRRSDEFSMMDEIDFILDTSIIEEDAKLQTWEAWRPPTLKPKQVNKQSALDRSSEDYDTILLRGSFEGTIDVDGLYLHKGSAHHRLLHNNILSHSKATTAGLTSFASGDTGSPRNTLTLTQTSSTDPASSSSSTDPSSKTMISPLIEFQNDLAVSTRRVPFVDVSLVRQITAGAYGEVWLGYMRGDVVAVKRLSRERRRQLHELEAFAAEIQLMASFEHSNVLGLLAVAWNTLENMLQIMEYMERGDLQHVLQYHSLKAEGDDSSDEFSWASHKAKIARDIAGGLNYLHGLHPTVVHRDLKSKNVLIDGKYGAKLCDFGVSRLRREEETMTSGVGTAYWTAPEVLAGYKYSEKADVYSLGVVLTELDTGELPFYDARTSDGDKMEAIHILSLVVSSKLQPSFTLDCPEDVRKLALDCLNPKPECRPAAKEVLDELNRLLEYDEKSPPPSGDLRFEAFKTVFSSLDKAHAGAISTRQLDALCFQLGETFDEEELAVAAASLADPQTGLIHFTTFLPWWVSE</sequence>
<evidence type="ECO:0000259" key="3">
    <source>
        <dbReference type="PROSITE" id="PS50011"/>
    </source>
</evidence>
<dbReference type="InterPro" id="IPR011009">
    <property type="entry name" value="Kinase-like_dom_sf"/>
</dbReference>
<dbReference type="Proteomes" id="UP000429607">
    <property type="component" value="Unassembled WGS sequence"/>
</dbReference>
<feature type="region of interest" description="Disordered" evidence="1">
    <location>
        <begin position="16"/>
        <end position="64"/>
    </location>
</feature>
<comment type="caution">
    <text evidence="4">The sequence shown here is derived from an EMBL/GenBank/DDBJ whole genome shotgun (WGS) entry which is preliminary data.</text>
</comment>
<proteinExistence type="predicted"/>
<dbReference type="PROSITE" id="PS00108">
    <property type="entry name" value="PROTEIN_KINASE_ST"/>
    <property type="match status" value="1"/>
</dbReference>
<dbReference type="InterPro" id="IPR011992">
    <property type="entry name" value="EF-hand-dom_pair"/>
</dbReference>